<name>A0ABV1Y6B3_9ACTN</name>
<dbReference type="InterPro" id="IPR041916">
    <property type="entry name" value="Anti_sigma_zinc_sf"/>
</dbReference>
<feature type="transmembrane region" description="Helical" evidence="3">
    <location>
        <begin position="171"/>
        <end position="191"/>
    </location>
</feature>
<proteinExistence type="predicted"/>
<keyword evidence="1" id="KW-0805">Transcription regulation</keyword>
<dbReference type="InterPro" id="IPR027383">
    <property type="entry name" value="Znf_put"/>
</dbReference>
<evidence type="ECO:0000256" key="2">
    <source>
        <dbReference type="ARBA" id="ARBA00023163"/>
    </source>
</evidence>
<evidence type="ECO:0000313" key="5">
    <source>
        <dbReference type="EMBL" id="MER7379382.1"/>
    </source>
</evidence>
<keyword evidence="2" id="KW-0804">Transcription</keyword>
<reference evidence="5 6" key="1">
    <citation type="submission" date="2024-06" db="EMBL/GenBank/DDBJ databases">
        <title>The Natural Products Discovery Center: Release of the First 8490 Sequenced Strains for Exploring Actinobacteria Biosynthetic Diversity.</title>
        <authorList>
            <person name="Kalkreuter E."/>
            <person name="Kautsar S.A."/>
            <person name="Yang D."/>
            <person name="Bader C.D."/>
            <person name="Teijaro C.N."/>
            <person name="Fluegel L."/>
            <person name="Davis C.M."/>
            <person name="Simpson J.R."/>
            <person name="Lauterbach L."/>
            <person name="Steele A.D."/>
            <person name="Gui C."/>
            <person name="Meng S."/>
            <person name="Li G."/>
            <person name="Viehrig K."/>
            <person name="Ye F."/>
            <person name="Su P."/>
            <person name="Kiefer A.F."/>
            <person name="Nichols A."/>
            <person name="Cepeda A.J."/>
            <person name="Yan W."/>
            <person name="Fan B."/>
            <person name="Jiang Y."/>
            <person name="Adhikari A."/>
            <person name="Zheng C.-J."/>
            <person name="Schuster L."/>
            <person name="Cowan T.M."/>
            <person name="Smanski M.J."/>
            <person name="Chevrette M.G."/>
            <person name="De Carvalho L.P.S."/>
            <person name="Shen B."/>
        </authorList>
    </citation>
    <scope>NUCLEOTIDE SEQUENCE [LARGE SCALE GENOMIC DNA]</scope>
    <source>
        <strain evidence="5 6">NPDC000155</strain>
    </source>
</reference>
<dbReference type="EMBL" id="JBEPFB010000032">
    <property type="protein sequence ID" value="MER7379382.1"/>
    <property type="molecule type" value="Genomic_DNA"/>
</dbReference>
<feature type="transmembrane region" description="Helical" evidence="3">
    <location>
        <begin position="223"/>
        <end position="240"/>
    </location>
</feature>
<keyword evidence="3" id="KW-0472">Membrane</keyword>
<accession>A0ABV1Y6B3</accession>
<keyword evidence="6" id="KW-1185">Reference proteome</keyword>
<feature type="transmembrane region" description="Helical" evidence="3">
    <location>
        <begin position="197"/>
        <end position="216"/>
    </location>
</feature>
<evidence type="ECO:0000256" key="3">
    <source>
        <dbReference type="SAM" id="Phobius"/>
    </source>
</evidence>
<evidence type="ECO:0000256" key="1">
    <source>
        <dbReference type="ARBA" id="ARBA00023015"/>
    </source>
</evidence>
<keyword evidence="3" id="KW-0812">Transmembrane</keyword>
<dbReference type="RefSeq" id="WP_190075933.1">
    <property type="nucleotide sequence ID" value="NZ_BNBM01000030.1"/>
</dbReference>
<dbReference type="Proteomes" id="UP001486207">
    <property type="component" value="Unassembled WGS sequence"/>
</dbReference>
<dbReference type="Gene3D" id="1.10.10.1320">
    <property type="entry name" value="Anti-sigma factor, zinc-finger domain"/>
    <property type="match status" value="1"/>
</dbReference>
<dbReference type="Pfam" id="PF13490">
    <property type="entry name" value="zf-HC2"/>
    <property type="match status" value="1"/>
</dbReference>
<evidence type="ECO:0000259" key="4">
    <source>
        <dbReference type="Pfam" id="PF13490"/>
    </source>
</evidence>
<feature type="transmembrane region" description="Helical" evidence="3">
    <location>
        <begin position="252"/>
        <end position="275"/>
    </location>
</feature>
<feature type="transmembrane region" description="Helical" evidence="3">
    <location>
        <begin position="104"/>
        <end position="123"/>
    </location>
</feature>
<keyword evidence="3" id="KW-1133">Transmembrane helix</keyword>
<organism evidence="5 6">
    <name type="scientific">Streptomyces lanatus</name>
    <dbReference type="NCBI Taxonomy" id="66900"/>
    <lineage>
        <taxon>Bacteria</taxon>
        <taxon>Bacillati</taxon>
        <taxon>Actinomycetota</taxon>
        <taxon>Actinomycetes</taxon>
        <taxon>Kitasatosporales</taxon>
        <taxon>Streptomycetaceae</taxon>
        <taxon>Streptomyces</taxon>
    </lineage>
</organism>
<feature type="transmembrane region" description="Helical" evidence="3">
    <location>
        <begin position="129"/>
        <end position="150"/>
    </location>
</feature>
<sequence length="285" mass="30274">MRTYDETAGDPGRHLNTGLLQAYATRPLSPESRDLVEAHVDRCAECRARLSPLLADEAELSSLWERIDLATDEPTRSQLERCALRLGVPEDAARLCAAMPALRWSWWGGAALLVLLTVAAARWSESASAPLLFFALVPALSAIGVVAVTGRRFDPAYVWLAVSPLGGFRVVLLRAAAVQVLSLVLSAAGAVGLPLPFPYTLGWLVPSLMLTAVCLALSSRMDALPAITLTLAAWAGWLVATYNTALPAATRLLLPGTQLGMAAVTLLGVGALIVLRDGFDRRGLA</sequence>
<comment type="caution">
    <text evidence="5">The sequence shown here is derived from an EMBL/GenBank/DDBJ whole genome shotgun (WGS) entry which is preliminary data.</text>
</comment>
<evidence type="ECO:0000313" key="6">
    <source>
        <dbReference type="Proteomes" id="UP001486207"/>
    </source>
</evidence>
<feature type="domain" description="Putative zinc-finger" evidence="4">
    <location>
        <begin position="19"/>
        <end position="47"/>
    </location>
</feature>
<gene>
    <name evidence="5" type="ORF">ABT384_43045</name>
</gene>
<protein>
    <submittedName>
        <fullName evidence="5">Zf-HC2 domain-containing protein</fullName>
    </submittedName>
</protein>